<dbReference type="Gene3D" id="1.25.40.390">
    <property type="match status" value="1"/>
</dbReference>
<evidence type="ECO:0000256" key="3">
    <source>
        <dbReference type="ARBA" id="ARBA00022729"/>
    </source>
</evidence>
<dbReference type="CDD" id="cd08977">
    <property type="entry name" value="SusD"/>
    <property type="match status" value="1"/>
</dbReference>
<comment type="similarity">
    <text evidence="2">Belongs to the SusD family.</text>
</comment>
<dbReference type="GO" id="GO:0009279">
    <property type="term" value="C:cell outer membrane"/>
    <property type="evidence" value="ECO:0007669"/>
    <property type="project" value="UniProtKB-SubCell"/>
</dbReference>
<dbReference type="GeneID" id="93408740"/>
<dbReference type="InterPro" id="IPR033985">
    <property type="entry name" value="SusD-like_N"/>
</dbReference>
<name>A0AAW6I336_9BACT</name>
<feature type="domain" description="SusD-like N-terminal" evidence="7">
    <location>
        <begin position="25"/>
        <end position="226"/>
    </location>
</feature>
<reference evidence="8" key="1">
    <citation type="submission" date="2023-01" db="EMBL/GenBank/DDBJ databases">
        <title>Exploring GABA producing Bacteroides strains toward improving mental health.</title>
        <authorList>
            <person name="Yousuf B."/>
            <person name="Bouhlel N.E."/>
            <person name="Mottawea W."/>
            <person name="Hammami R."/>
        </authorList>
    </citation>
    <scope>NUCLEOTIDE SEQUENCE</scope>
    <source>
        <strain evidence="8">UO.H1047</strain>
    </source>
</reference>
<evidence type="ECO:0000256" key="1">
    <source>
        <dbReference type="ARBA" id="ARBA00004442"/>
    </source>
</evidence>
<evidence type="ECO:0000256" key="4">
    <source>
        <dbReference type="ARBA" id="ARBA00023136"/>
    </source>
</evidence>
<feature type="domain" description="RagB/SusD" evidence="6">
    <location>
        <begin position="296"/>
        <end position="635"/>
    </location>
</feature>
<dbReference type="SUPFAM" id="SSF48452">
    <property type="entry name" value="TPR-like"/>
    <property type="match status" value="1"/>
</dbReference>
<dbReference type="Pfam" id="PF14322">
    <property type="entry name" value="SusD-like_3"/>
    <property type="match status" value="1"/>
</dbReference>
<evidence type="ECO:0000256" key="2">
    <source>
        <dbReference type="ARBA" id="ARBA00006275"/>
    </source>
</evidence>
<dbReference type="InterPro" id="IPR011990">
    <property type="entry name" value="TPR-like_helical_dom_sf"/>
</dbReference>
<dbReference type="EMBL" id="JAQPYX010000070">
    <property type="protein sequence ID" value="MDC7149291.1"/>
    <property type="molecule type" value="Genomic_DNA"/>
</dbReference>
<keyword evidence="3" id="KW-0732">Signal</keyword>
<evidence type="ECO:0000259" key="7">
    <source>
        <dbReference type="Pfam" id="PF14322"/>
    </source>
</evidence>
<comment type="subcellular location">
    <subcellularLocation>
        <location evidence="1">Cell outer membrane</location>
    </subcellularLocation>
</comment>
<dbReference type="PROSITE" id="PS51257">
    <property type="entry name" value="PROKAR_LIPOPROTEIN"/>
    <property type="match status" value="1"/>
</dbReference>
<organism evidence="8 9">
    <name type="scientific">Parabacteroides johnsonii</name>
    <dbReference type="NCBI Taxonomy" id="387661"/>
    <lineage>
        <taxon>Bacteria</taxon>
        <taxon>Pseudomonadati</taxon>
        <taxon>Bacteroidota</taxon>
        <taxon>Bacteroidia</taxon>
        <taxon>Bacteroidales</taxon>
        <taxon>Tannerellaceae</taxon>
        <taxon>Parabacteroides</taxon>
    </lineage>
</organism>
<dbReference type="AlphaFoldDB" id="A0AAW6I336"/>
<dbReference type="Pfam" id="PF07980">
    <property type="entry name" value="SusD_RagB"/>
    <property type="match status" value="1"/>
</dbReference>
<keyword evidence="4" id="KW-0472">Membrane</keyword>
<proteinExistence type="inferred from homology"/>
<dbReference type="RefSeq" id="WP_039848250.1">
    <property type="nucleotide sequence ID" value="NZ_CAKWDQ010000016.1"/>
</dbReference>
<accession>A0AAW6I336</accession>
<gene>
    <name evidence="8" type="ORF">PQG89_07605</name>
</gene>
<keyword evidence="5" id="KW-0998">Cell outer membrane</keyword>
<evidence type="ECO:0000313" key="9">
    <source>
        <dbReference type="Proteomes" id="UP001213646"/>
    </source>
</evidence>
<protein>
    <submittedName>
        <fullName evidence="8">RagB/SusD family nutrient uptake outer membrane protein</fullName>
    </submittedName>
</protein>
<comment type="caution">
    <text evidence="8">The sequence shown here is derived from an EMBL/GenBank/DDBJ whole genome shotgun (WGS) entry which is preliminary data.</text>
</comment>
<evidence type="ECO:0000259" key="6">
    <source>
        <dbReference type="Pfam" id="PF07980"/>
    </source>
</evidence>
<dbReference type="InterPro" id="IPR012944">
    <property type="entry name" value="SusD_RagB_dom"/>
</dbReference>
<dbReference type="Proteomes" id="UP001213646">
    <property type="component" value="Unassembled WGS sequence"/>
</dbReference>
<evidence type="ECO:0000256" key="5">
    <source>
        <dbReference type="ARBA" id="ARBA00023237"/>
    </source>
</evidence>
<sequence length="637" mass="71550">MKTTIKNICISAAVGVTLSMSSCSDFMDLTPNDQYNETDVWSDAGLTQAVVNDIYAYVMHGAEEANTSGLTDDAYFTHNYGVKAINEIAVSGSDLQWFDNENCPFRWKDRYLGIYRANLVLSNIDKVPESPGYNLDVMKGEAHFLRAYLYTELVRGFGGVPLVNQIYDMASAANISIPRSNVGDCLDFILKDIDAAISLLPETVKDSELGRATSGAAKALKARILLHLASPLFADRTINTLECNQYKGDRSALYEQALATAKEVIESGTYSLIDCNANTVNEIAEKFHNIIISNNKEMIFTKQFINKNGGDKNVRNRVGLCHGPNGYHNWAGVTPTQDLAMSFEMEDGSLYDTPLTKVGESTTVNPYSNREPRFYATIGYDGAVWGRERPTDSKAYDPTPLGNLQMGYYEVSDGGKVEIELPNKQTVTFNGLYGVDTRKSSIEDWNGSFTGYVEKKLIDGTVAASEQIFQVTPYPYIRLAEMYLIAAEACIELNRLDEAATYLDALRGRIGRPDTKNTLAIRGKSFIQNELREFLQQERRSELAYEESRYYDVRRWMIADKTANKPLTGIMVVGRLKPGQTANLPYVRDEAKWDYSYYVTDLSYRESRKWDNKMYFAPISRDEIKRNTAMVQNPGME</sequence>
<evidence type="ECO:0000313" key="8">
    <source>
        <dbReference type="EMBL" id="MDC7149291.1"/>
    </source>
</evidence>